<reference evidence="7" key="1">
    <citation type="submission" date="2018-05" db="EMBL/GenBank/DDBJ databases">
        <title>Genome Sequencing of selected type strains of the family Eggerthellaceae.</title>
        <authorList>
            <person name="Danylec N."/>
            <person name="Stoll D.A."/>
            <person name="Doetsch A."/>
            <person name="Huch M."/>
        </authorList>
    </citation>
    <scope>NUCLEOTIDE SEQUENCE [LARGE SCALE GENOMIC DNA]</scope>
    <source>
        <strain evidence="7">DSM 27213</strain>
    </source>
</reference>
<feature type="domain" description="HTH tetR-type" evidence="5">
    <location>
        <begin position="42"/>
        <end position="102"/>
    </location>
</feature>
<keyword evidence="2 4" id="KW-0238">DNA-binding</keyword>
<sequence>MRHTFPATGGSAWQNRQGPIEWAYTGVRGNGVGMSSRKENKMAMEQRLYDAAIELFCELGYQKTTLNDIAAEAEVSTRTLYKYFPTKESILRKFGKENILALKAFSGKLPLDMPLQDKVIETMVQDFKLMFGLFDVSYILHSARDESGMFARFELENILASESIYCNLFKQEQLKEGMEPNEMVALCASIVMGLYRHCNDLYRFRKKGTFDEKDLRAFYRTHIDAVWGSLHRSLLSVPARNAPLLNIDKHLFGSLEPNR</sequence>
<evidence type="ECO:0000256" key="3">
    <source>
        <dbReference type="ARBA" id="ARBA00023163"/>
    </source>
</evidence>
<feature type="DNA-binding region" description="H-T-H motif" evidence="4">
    <location>
        <begin position="65"/>
        <end position="84"/>
    </location>
</feature>
<protein>
    <submittedName>
        <fullName evidence="6">TetR/AcrR family transcriptional regulator</fullName>
    </submittedName>
</protein>
<dbReference type="InterPro" id="IPR050109">
    <property type="entry name" value="HTH-type_TetR-like_transc_reg"/>
</dbReference>
<dbReference type="Proteomes" id="UP000285258">
    <property type="component" value="Unassembled WGS sequence"/>
</dbReference>
<proteinExistence type="predicted"/>
<evidence type="ECO:0000256" key="2">
    <source>
        <dbReference type="ARBA" id="ARBA00023125"/>
    </source>
</evidence>
<evidence type="ECO:0000256" key="4">
    <source>
        <dbReference type="PROSITE-ProRule" id="PRU00335"/>
    </source>
</evidence>
<gene>
    <name evidence="6" type="ORF">DMP12_08050</name>
</gene>
<dbReference type="GO" id="GO:0003700">
    <property type="term" value="F:DNA-binding transcription factor activity"/>
    <property type="evidence" value="ECO:0007669"/>
    <property type="project" value="TreeGrafter"/>
</dbReference>
<dbReference type="PRINTS" id="PR00455">
    <property type="entry name" value="HTHTETR"/>
</dbReference>
<dbReference type="Pfam" id="PF00440">
    <property type="entry name" value="TetR_N"/>
    <property type="match status" value="1"/>
</dbReference>
<dbReference type="InterPro" id="IPR023772">
    <property type="entry name" value="DNA-bd_HTH_TetR-type_CS"/>
</dbReference>
<evidence type="ECO:0000256" key="1">
    <source>
        <dbReference type="ARBA" id="ARBA00023015"/>
    </source>
</evidence>
<evidence type="ECO:0000313" key="7">
    <source>
        <dbReference type="Proteomes" id="UP000285258"/>
    </source>
</evidence>
<dbReference type="PANTHER" id="PTHR30055">
    <property type="entry name" value="HTH-TYPE TRANSCRIPTIONAL REGULATOR RUTR"/>
    <property type="match status" value="1"/>
</dbReference>
<keyword evidence="1" id="KW-0805">Transcription regulation</keyword>
<evidence type="ECO:0000259" key="5">
    <source>
        <dbReference type="PROSITE" id="PS50977"/>
    </source>
</evidence>
<organism evidence="6 7">
    <name type="scientific">Gordonibacter urolithinfaciens</name>
    <dbReference type="NCBI Taxonomy" id="1335613"/>
    <lineage>
        <taxon>Bacteria</taxon>
        <taxon>Bacillati</taxon>
        <taxon>Actinomycetota</taxon>
        <taxon>Coriobacteriia</taxon>
        <taxon>Eggerthellales</taxon>
        <taxon>Eggerthellaceae</taxon>
        <taxon>Gordonibacter</taxon>
    </lineage>
</organism>
<dbReference type="InterPro" id="IPR001647">
    <property type="entry name" value="HTH_TetR"/>
</dbReference>
<name>A0A423UJU2_9ACTN</name>
<dbReference type="AlphaFoldDB" id="A0A423UJU2"/>
<accession>A0A423UJU2</accession>
<keyword evidence="3" id="KW-0804">Transcription</keyword>
<comment type="caution">
    <text evidence="6">The sequence shown here is derived from an EMBL/GenBank/DDBJ whole genome shotgun (WGS) entry which is preliminary data.</text>
</comment>
<dbReference type="PROSITE" id="PS50977">
    <property type="entry name" value="HTH_TETR_2"/>
    <property type="match status" value="1"/>
</dbReference>
<dbReference type="Gene3D" id="1.10.357.10">
    <property type="entry name" value="Tetracycline Repressor, domain 2"/>
    <property type="match status" value="1"/>
</dbReference>
<dbReference type="EMBL" id="QIBW01000008">
    <property type="protein sequence ID" value="ROT89685.1"/>
    <property type="molecule type" value="Genomic_DNA"/>
</dbReference>
<dbReference type="InterPro" id="IPR009057">
    <property type="entry name" value="Homeodomain-like_sf"/>
</dbReference>
<evidence type="ECO:0000313" key="6">
    <source>
        <dbReference type="EMBL" id="ROT89685.1"/>
    </source>
</evidence>
<dbReference type="GO" id="GO:0000976">
    <property type="term" value="F:transcription cis-regulatory region binding"/>
    <property type="evidence" value="ECO:0007669"/>
    <property type="project" value="TreeGrafter"/>
</dbReference>
<dbReference type="SUPFAM" id="SSF46689">
    <property type="entry name" value="Homeodomain-like"/>
    <property type="match status" value="1"/>
</dbReference>
<dbReference type="PANTHER" id="PTHR30055:SF234">
    <property type="entry name" value="HTH-TYPE TRANSCRIPTIONAL REGULATOR BETI"/>
    <property type="match status" value="1"/>
</dbReference>
<dbReference type="PROSITE" id="PS01081">
    <property type="entry name" value="HTH_TETR_1"/>
    <property type="match status" value="1"/>
</dbReference>